<evidence type="ECO:0000256" key="1">
    <source>
        <dbReference type="SAM" id="Phobius"/>
    </source>
</evidence>
<sequence>MKKKIFATVTALFLLVSVFASVPAVMADDTGTTGGLDFYSITIHYNQEILVNYHETTIKVKNESGRTVSKDVKYFYNTEAETEEEKYITDKDVAMLSDKLVIPAGTRTAGNFYQLKTSDGTVTNGLHYSKFPYKNAFITHIIDNSVIRTQAKVNLFGITAPYDDAPYEHQNPNLQYAEDGYALATETDSNGNQLKIDVNGYLVDTTDSIWRTANNERIELYTQIPVIRKTGEIRANKPVTEVVESDEWEWVPYEDRFDENGKIRNLLDLSYKYMITEEEYDAFLADDSQTVLNLYRAESDEAYTDAPSKAKTVSYVKTVRVNPEINSETYFNTDRVFTAEDMVKDAQGNVAFGTPRIGTPVLDVSVKDITIEIDALGTQLYDDVASDPQQNNIITLSINDCELNANYYKKWYEEGLYTDAEYKTRATFVVGSAKSVTTRTEISTTKGDYKDAAEYGYSSTVKSVSVGATEETLSMLPSSAHLYLNFHISEQQPAAAYDEAYQDKFLSLDSSDQSTLLTESMTLLTDNDKPSPKPSAVSSTSGLSTGAIIAIAAAAVVVVVVIIVIAVVAGKKKK</sequence>
<reference evidence="3" key="2">
    <citation type="journal article" date="2021" name="PeerJ">
        <title>Extensive microbial diversity within the chicken gut microbiome revealed by metagenomics and culture.</title>
        <authorList>
            <person name="Gilroy R."/>
            <person name="Ravi A."/>
            <person name="Getino M."/>
            <person name="Pursley I."/>
            <person name="Horton D.L."/>
            <person name="Alikhan N.F."/>
            <person name="Baker D."/>
            <person name="Gharbi K."/>
            <person name="Hall N."/>
            <person name="Watson M."/>
            <person name="Adriaenssens E.M."/>
            <person name="Foster-Nyarko E."/>
            <person name="Jarju S."/>
            <person name="Secka A."/>
            <person name="Antonio M."/>
            <person name="Oren A."/>
            <person name="Chaudhuri R.R."/>
            <person name="La Ragione R."/>
            <person name="Hildebrand F."/>
            <person name="Pallen M.J."/>
        </authorList>
    </citation>
    <scope>NUCLEOTIDE SEQUENCE</scope>
    <source>
        <strain evidence="3">CHK195-4489</strain>
    </source>
</reference>
<feature type="transmembrane region" description="Helical" evidence="1">
    <location>
        <begin position="547"/>
        <end position="569"/>
    </location>
</feature>
<keyword evidence="1" id="KW-0812">Transmembrane</keyword>
<evidence type="ECO:0000313" key="3">
    <source>
        <dbReference type="EMBL" id="HIU29777.1"/>
    </source>
</evidence>
<dbReference type="AlphaFoldDB" id="A0A9D1I8F9"/>
<comment type="caution">
    <text evidence="3">The sequence shown here is derived from an EMBL/GenBank/DDBJ whole genome shotgun (WGS) entry which is preliminary data.</text>
</comment>
<gene>
    <name evidence="3" type="ORF">IAD50_05715</name>
</gene>
<feature type="non-terminal residue" evidence="3">
    <location>
        <position position="574"/>
    </location>
</feature>
<feature type="chain" id="PRO_5038359350" evidence="2">
    <location>
        <begin position="28"/>
        <end position="574"/>
    </location>
</feature>
<dbReference type="EMBL" id="DVMM01000118">
    <property type="protein sequence ID" value="HIU29777.1"/>
    <property type="molecule type" value="Genomic_DNA"/>
</dbReference>
<reference evidence="3" key="1">
    <citation type="submission" date="2020-10" db="EMBL/GenBank/DDBJ databases">
        <authorList>
            <person name="Gilroy R."/>
        </authorList>
    </citation>
    <scope>NUCLEOTIDE SEQUENCE</scope>
    <source>
        <strain evidence="3">CHK195-4489</strain>
    </source>
</reference>
<evidence type="ECO:0000256" key="2">
    <source>
        <dbReference type="SAM" id="SignalP"/>
    </source>
</evidence>
<protein>
    <submittedName>
        <fullName evidence="3">Uncharacterized protein</fullName>
    </submittedName>
</protein>
<keyword evidence="1" id="KW-0472">Membrane</keyword>
<keyword evidence="1" id="KW-1133">Transmembrane helix</keyword>
<feature type="signal peptide" evidence="2">
    <location>
        <begin position="1"/>
        <end position="27"/>
    </location>
</feature>
<name>A0A9D1I8F9_9CLOT</name>
<accession>A0A9D1I8F9</accession>
<dbReference type="Proteomes" id="UP000824089">
    <property type="component" value="Unassembled WGS sequence"/>
</dbReference>
<evidence type="ECO:0000313" key="4">
    <source>
        <dbReference type="Proteomes" id="UP000824089"/>
    </source>
</evidence>
<keyword evidence="2" id="KW-0732">Signal</keyword>
<proteinExistence type="predicted"/>
<organism evidence="3 4">
    <name type="scientific">Candidatus Egerieisoma faecipullorum</name>
    <dbReference type="NCBI Taxonomy" id="2840963"/>
    <lineage>
        <taxon>Bacteria</taxon>
        <taxon>Bacillati</taxon>
        <taxon>Bacillota</taxon>
        <taxon>Clostridia</taxon>
        <taxon>Eubacteriales</taxon>
        <taxon>Clostridiaceae</taxon>
        <taxon>Clostridiaceae incertae sedis</taxon>
        <taxon>Candidatus Egerieisoma</taxon>
    </lineage>
</organism>